<proteinExistence type="predicted"/>
<feature type="region of interest" description="Disordered" evidence="1">
    <location>
        <begin position="135"/>
        <end position="191"/>
    </location>
</feature>
<dbReference type="AlphaFoldDB" id="M7SID2"/>
<dbReference type="Proteomes" id="UP000012174">
    <property type="component" value="Unassembled WGS sequence"/>
</dbReference>
<dbReference type="KEGG" id="ela:UCREL1_9002"/>
<feature type="compositionally biased region" description="Polar residues" evidence="1">
    <location>
        <begin position="364"/>
        <end position="377"/>
    </location>
</feature>
<feature type="compositionally biased region" description="Acidic residues" evidence="1">
    <location>
        <begin position="628"/>
        <end position="643"/>
    </location>
</feature>
<protein>
    <submittedName>
        <fullName evidence="3">Putative saga complex subunit sgf29 protein</fullName>
    </submittedName>
</protein>
<gene>
    <name evidence="3" type="ORF">UCREL1_9002</name>
</gene>
<dbReference type="PROSITE" id="PS51518">
    <property type="entry name" value="SGF29_C"/>
    <property type="match status" value="1"/>
</dbReference>
<reference evidence="4" key="1">
    <citation type="journal article" date="2013" name="Genome Announc.">
        <title>Draft genome sequence of the grapevine dieback fungus Eutypa lata UCR-EL1.</title>
        <authorList>
            <person name="Blanco-Ulate B."/>
            <person name="Rolshausen P.E."/>
            <person name="Cantu D."/>
        </authorList>
    </citation>
    <scope>NUCLEOTIDE SEQUENCE [LARGE SCALE GENOMIC DNA]</scope>
    <source>
        <strain evidence="4">UCR-EL1</strain>
    </source>
</reference>
<evidence type="ECO:0000256" key="1">
    <source>
        <dbReference type="SAM" id="MobiDB-lite"/>
    </source>
</evidence>
<feature type="compositionally biased region" description="Acidic residues" evidence="1">
    <location>
        <begin position="567"/>
        <end position="581"/>
    </location>
</feature>
<feature type="domain" description="SGF29 C-terminal" evidence="2">
    <location>
        <begin position="197"/>
        <end position="336"/>
    </location>
</feature>
<dbReference type="CDD" id="cd20393">
    <property type="entry name" value="Tudor_SGF29_rpt1"/>
    <property type="match status" value="1"/>
</dbReference>
<dbReference type="Pfam" id="PF07039">
    <property type="entry name" value="SGF29_Tudor"/>
    <property type="match status" value="1"/>
</dbReference>
<feature type="region of interest" description="Disordered" evidence="1">
    <location>
        <begin position="361"/>
        <end position="388"/>
    </location>
</feature>
<feature type="compositionally biased region" description="Basic and acidic residues" evidence="1">
    <location>
        <begin position="532"/>
        <end position="560"/>
    </location>
</feature>
<organism evidence="3 4">
    <name type="scientific">Eutypa lata (strain UCR-EL1)</name>
    <name type="common">Grapevine dieback disease fungus</name>
    <name type="synonym">Eutypa armeniacae</name>
    <dbReference type="NCBI Taxonomy" id="1287681"/>
    <lineage>
        <taxon>Eukaryota</taxon>
        <taxon>Fungi</taxon>
        <taxon>Dikarya</taxon>
        <taxon>Ascomycota</taxon>
        <taxon>Pezizomycotina</taxon>
        <taxon>Sordariomycetes</taxon>
        <taxon>Xylariomycetidae</taxon>
        <taxon>Xylariales</taxon>
        <taxon>Diatrypaceae</taxon>
        <taxon>Eutypa</taxon>
    </lineage>
</organism>
<evidence type="ECO:0000313" key="3">
    <source>
        <dbReference type="EMBL" id="EMR64048.1"/>
    </source>
</evidence>
<dbReference type="STRING" id="1287681.M7SID2"/>
<feature type="compositionally biased region" description="Basic residues" evidence="1">
    <location>
        <begin position="1"/>
        <end position="10"/>
    </location>
</feature>
<feature type="region of interest" description="Disordered" evidence="1">
    <location>
        <begin position="611"/>
        <end position="650"/>
    </location>
</feature>
<dbReference type="eggNOG" id="KOG3038">
    <property type="taxonomic scope" value="Eukaryota"/>
</dbReference>
<dbReference type="PANTHER" id="PTHR21539:SF0">
    <property type="entry name" value="SAGA-ASSOCIATED FACTOR 29"/>
    <property type="match status" value="1"/>
</dbReference>
<feature type="region of interest" description="Disordered" evidence="1">
    <location>
        <begin position="1"/>
        <end position="23"/>
    </location>
</feature>
<accession>M7SID2</accession>
<dbReference type="EMBL" id="KB707126">
    <property type="protein sequence ID" value="EMR64048.1"/>
    <property type="molecule type" value="Genomic_DNA"/>
</dbReference>
<dbReference type="InterPro" id="IPR010750">
    <property type="entry name" value="SGF29_tudor-like_dom"/>
</dbReference>
<dbReference type="InterPro" id="IPR037802">
    <property type="entry name" value="SGF29"/>
</dbReference>
<dbReference type="HOGENOM" id="CLU_421519_0_0_1"/>
<evidence type="ECO:0000313" key="4">
    <source>
        <dbReference type="Proteomes" id="UP000012174"/>
    </source>
</evidence>
<dbReference type="GO" id="GO:0000124">
    <property type="term" value="C:SAGA complex"/>
    <property type="evidence" value="ECO:0007669"/>
    <property type="project" value="InterPro"/>
</dbReference>
<dbReference type="PANTHER" id="PTHR21539">
    <property type="entry name" value="SAGA-ASSOCIATED FACTOR 29"/>
    <property type="match status" value="1"/>
</dbReference>
<keyword evidence="4" id="KW-1185">Reference proteome</keyword>
<dbReference type="Gene3D" id="2.30.30.140">
    <property type="match status" value="1"/>
</dbReference>
<sequence length="650" mass="70899">MSSQRSRPRGPNRSTEAGGHGEELHLWEDVKKLLPSALNAFNDSSSNVLAIRDQDKIMAEKKDKGTIMMEDYSKLDNLLRRGVKVNDAAGQNITAIIEHAKILKAVAQAKEQEQEQSSSRSATQRVKETVASTSVYDFDGAGDSPVPSPNPPARGRVGGPSSKGDRDSMPPNRGSTPAAKAGSVEPQAGNAASIIRSKVTFAKDDEVAFKPKPVNSEHTDWILGFVQEVRGEGKARRYRVLDAEPDEHGVKKDFRTSASSMIHIPKQGTVLPPLETGKTVLAMYPDSTTFYKAEVQEMAADGKVSLKFEGDESLTQAHLNSDPERKKVRNKFSSTIMSNTEDIENQVAGLSITADEDIQREDVATQTEASSQDNDQQAGDDGYEAEADTKGDDVIDDAEEEEEAHVPATKVQWDSLLQLITMRVDEAMEAAAAIDGQGENWSAEEHNRHYRAAFEAMRDEVAKRDDIPEAIVSAPGVHLLRLVFCPARLSGRCPCCLDGGYSLPFAVVGVSNDDEFPEVGITKDILIQGLRDGLHPEPKPKPKLEEGGEKVEFVDPKEGSEQVVEADGGDEDSDDDDDDDGLIDADKVTLLNFCWMNDHTGLVDDTLYVYYSTPDDDSSSTRSVSAREEEEQGEPGGDGEEKEESSTKEE</sequence>
<name>M7SID2_EUTLA</name>
<feature type="region of interest" description="Disordered" evidence="1">
    <location>
        <begin position="531"/>
        <end position="581"/>
    </location>
</feature>
<evidence type="ECO:0000259" key="2">
    <source>
        <dbReference type="PROSITE" id="PS51518"/>
    </source>
</evidence>
<dbReference type="InterPro" id="IPR047288">
    <property type="entry name" value="Tudor_SGF29_rpt1"/>
</dbReference>
<dbReference type="OrthoDB" id="10265994at2759"/>